<evidence type="ECO:0000313" key="19">
    <source>
        <dbReference type="EMBL" id="KAF3329018.1"/>
    </source>
</evidence>
<keyword evidence="6 16" id="KW-1133">Transmembrane helix</keyword>
<feature type="domain" description="Peroxisomal membrane protein PEX14 central plants" evidence="18">
    <location>
        <begin position="140"/>
        <end position="259"/>
    </location>
</feature>
<reference evidence="19" key="1">
    <citation type="submission" date="2020-01" db="EMBL/GenBank/DDBJ databases">
        <title>Genome sequence of Kobresia littledalei, the first chromosome-level genome in the family Cyperaceae.</title>
        <authorList>
            <person name="Qu G."/>
        </authorList>
    </citation>
    <scope>NUCLEOTIDE SEQUENCE</scope>
    <source>
        <strain evidence="19">C.B.Clarke</strain>
        <tissue evidence="19">Leaf</tissue>
    </source>
</reference>
<keyword evidence="3 14" id="KW-0813">Transport</keyword>
<keyword evidence="20" id="KW-1185">Reference proteome</keyword>
<dbReference type="Gene3D" id="1.10.10.10">
    <property type="entry name" value="Winged helix-like DNA-binding domain superfamily/Winged helix DNA-binding domain"/>
    <property type="match status" value="1"/>
</dbReference>
<evidence type="ECO:0000256" key="16">
    <source>
        <dbReference type="SAM" id="Phobius"/>
    </source>
</evidence>
<comment type="function">
    <text evidence="12 14">Component of the PEX13-PEX14 docking complex, a translocon channel that specifically mediates the import of peroxisomal cargo proteins bound to PEX5 receptor. The PEX13-PEX14 docking complex forms a large import pore which can be opened to a diameter of about 9 nm. Mechanistically, PEX5 receptor along with cargo proteins associates with the PEX14 subunit of the PEX13-PEX14 docking complex in the cytosol, leading to the insertion of the receptor into the organelle membrane with the concomitant translocation of the cargo into the peroxisome matrix.</text>
</comment>
<evidence type="ECO:0000259" key="17">
    <source>
        <dbReference type="Pfam" id="PF04695"/>
    </source>
</evidence>
<evidence type="ECO:0000256" key="3">
    <source>
        <dbReference type="ARBA" id="ARBA00022448"/>
    </source>
</evidence>
<feature type="region of interest" description="Disordered" evidence="15">
    <location>
        <begin position="85"/>
        <end position="111"/>
    </location>
</feature>
<keyword evidence="4 16" id="KW-0812">Transmembrane</keyword>
<comment type="caution">
    <text evidence="19">The sequence shown here is derived from an EMBL/GenBank/DDBJ whole genome shotgun (WGS) entry which is preliminary data.</text>
</comment>
<feature type="domain" description="Peroxisome membrane anchor protein Pex14p N-terminal" evidence="17">
    <location>
        <begin position="46"/>
        <end position="90"/>
    </location>
</feature>
<comment type="similarity">
    <text evidence="2 14">Belongs to the peroxin-14 family.</text>
</comment>
<evidence type="ECO:0000256" key="12">
    <source>
        <dbReference type="ARBA" id="ARBA00053920"/>
    </source>
</evidence>
<protein>
    <recommendedName>
        <fullName evidence="10 14">Peroxisomal membrane protein PEX14</fullName>
    </recommendedName>
    <alternativeName>
        <fullName evidence="11 14">Peroxin-14</fullName>
    </alternativeName>
</protein>
<proteinExistence type="inferred from homology"/>
<dbReference type="InterPro" id="IPR054154">
    <property type="entry name" value="PEX14-like_M_plants"/>
</dbReference>
<dbReference type="Pfam" id="PF04695">
    <property type="entry name" value="Pex14_N"/>
    <property type="match status" value="1"/>
</dbReference>
<evidence type="ECO:0000256" key="4">
    <source>
        <dbReference type="ARBA" id="ARBA00022692"/>
    </source>
</evidence>
<feature type="compositionally biased region" description="Polar residues" evidence="15">
    <location>
        <begin position="347"/>
        <end position="380"/>
    </location>
</feature>
<dbReference type="GO" id="GO:0016560">
    <property type="term" value="P:protein import into peroxisome matrix, docking"/>
    <property type="evidence" value="ECO:0007669"/>
    <property type="project" value="UniProtKB-UniRule"/>
</dbReference>
<dbReference type="InterPro" id="IPR006785">
    <property type="entry name" value="Pex14_N"/>
</dbReference>
<accession>A0A833R2P2</accession>
<organism evidence="19 20">
    <name type="scientific">Carex littledalei</name>
    <dbReference type="NCBI Taxonomy" id="544730"/>
    <lineage>
        <taxon>Eukaryota</taxon>
        <taxon>Viridiplantae</taxon>
        <taxon>Streptophyta</taxon>
        <taxon>Embryophyta</taxon>
        <taxon>Tracheophyta</taxon>
        <taxon>Spermatophyta</taxon>
        <taxon>Magnoliopsida</taxon>
        <taxon>Liliopsida</taxon>
        <taxon>Poales</taxon>
        <taxon>Cyperaceae</taxon>
        <taxon>Cyperoideae</taxon>
        <taxon>Cariceae</taxon>
        <taxon>Carex</taxon>
        <taxon>Carex subgen. Euthyceras</taxon>
    </lineage>
</organism>
<feature type="region of interest" description="Disordered" evidence="15">
    <location>
        <begin position="1"/>
        <end position="42"/>
    </location>
</feature>
<evidence type="ECO:0000256" key="8">
    <source>
        <dbReference type="ARBA" id="ARBA00023136"/>
    </source>
</evidence>
<dbReference type="EMBL" id="SWLB01000015">
    <property type="protein sequence ID" value="KAF3329018.1"/>
    <property type="molecule type" value="Genomic_DNA"/>
</dbReference>
<evidence type="ECO:0000256" key="14">
    <source>
        <dbReference type="RuleBase" id="RU367032"/>
    </source>
</evidence>
<dbReference type="Proteomes" id="UP000623129">
    <property type="component" value="Unassembled WGS sequence"/>
</dbReference>
<feature type="compositionally biased region" description="Low complexity" evidence="15">
    <location>
        <begin position="1"/>
        <end position="16"/>
    </location>
</feature>
<evidence type="ECO:0000256" key="2">
    <source>
        <dbReference type="ARBA" id="ARBA00005443"/>
    </source>
</evidence>
<gene>
    <name evidence="19" type="ORF">FCM35_KLT06096</name>
</gene>
<evidence type="ECO:0000256" key="13">
    <source>
        <dbReference type="ARBA" id="ARBA00064754"/>
    </source>
</evidence>
<evidence type="ECO:0000256" key="15">
    <source>
        <dbReference type="SAM" id="MobiDB-lite"/>
    </source>
</evidence>
<feature type="region of interest" description="Disordered" evidence="15">
    <location>
        <begin position="403"/>
        <end position="474"/>
    </location>
</feature>
<dbReference type="FunFam" id="1.10.10.10:FF:000217">
    <property type="entry name" value="Peroxisomal membrane protein PEX14"/>
    <property type="match status" value="1"/>
</dbReference>
<dbReference type="PANTHER" id="PTHR23058:SF0">
    <property type="entry name" value="PEROXISOMAL MEMBRANE PROTEIN PEX14"/>
    <property type="match status" value="1"/>
</dbReference>
<keyword evidence="9 14" id="KW-0576">Peroxisome</keyword>
<dbReference type="Pfam" id="PF23020">
    <property type="entry name" value="PEX14-like_2nd"/>
    <property type="match status" value="1"/>
</dbReference>
<evidence type="ECO:0000256" key="6">
    <source>
        <dbReference type="ARBA" id="ARBA00022989"/>
    </source>
</evidence>
<evidence type="ECO:0000259" key="18">
    <source>
        <dbReference type="Pfam" id="PF23020"/>
    </source>
</evidence>
<evidence type="ECO:0000256" key="9">
    <source>
        <dbReference type="ARBA" id="ARBA00023140"/>
    </source>
</evidence>
<feature type="compositionally biased region" description="Polar residues" evidence="15">
    <location>
        <begin position="94"/>
        <end position="110"/>
    </location>
</feature>
<keyword evidence="5 14" id="KW-0653">Protein transport</keyword>
<keyword evidence="8 14" id="KW-0472">Membrane</keyword>
<evidence type="ECO:0000313" key="20">
    <source>
        <dbReference type="Proteomes" id="UP000623129"/>
    </source>
</evidence>
<dbReference type="PANTHER" id="PTHR23058">
    <property type="entry name" value="PEROXISOMAL MEMBRANE PROTEIN PEX14"/>
    <property type="match status" value="1"/>
</dbReference>
<comment type="subunit">
    <text evidence="13">Interacts with PEX13; forming the PEX13-PEX14 docking complex. Interacts with PEX5 (via WxxxF/Y motifs).</text>
</comment>
<dbReference type="InterPro" id="IPR036388">
    <property type="entry name" value="WH-like_DNA-bd_sf"/>
</dbReference>
<dbReference type="AlphaFoldDB" id="A0A833R2P2"/>
<dbReference type="InterPro" id="IPR025655">
    <property type="entry name" value="PEX14"/>
</dbReference>
<sequence length="524" mass="56127">MATQSTPSPPQNQQIPGTEGEKTDAMKEAINPAPEKPAFADPAPIREDQVQNAVRFLSHPRVKGSPVVYRRSFLEKKDLTKEEIDEAFRRVPDSSPTSGTSAESPVSTQVVAPPNPSTAVLTPAAQPTAAMAPAVVKRTINWYHVVLATGILAAGGTGTVVFFKRVVVPRMKTWIKKVVSEREEEEEVEKEEKQSSKVAKEAAEAAKAAASAAALVAKASQDLLSSRNEEKGYFEAFMRALDVQVKEMKSMGEAIKKLENKKENGVLEDQFNHSATRNGPVSNVWGAQHVNTNGVATSDYGRPSSAPGSTDPVNYKSYMEMMSMGPHKSEKAPATKPWETAPPASNLRPTYTYTQSHSSDDGSNPEIQESPYAATSSYPLNGTKISTAVDSSSEPWWRKKSVVQAEVGPESDESKQFSYSSAGNDAGSSQTQVPQRRWVPPQPPPVAMPEATAAIRHPKPKSNPILDEGADGDTSVKTVDVAVKPDEVGPSGEGVGAFEAVAGPSNGVEIVEEENADAVEANHV</sequence>
<keyword evidence="7" id="KW-0811">Translocation</keyword>
<dbReference type="GO" id="GO:0005102">
    <property type="term" value="F:signaling receptor binding"/>
    <property type="evidence" value="ECO:0007669"/>
    <property type="project" value="TreeGrafter"/>
</dbReference>
<evidence type="ECO:0000256" key="1">
    <source>
        <dbReference type="ARBA" id="ARBA00004549"/>
    </source>
</evidence>
<evidence type="ECO:0000256" key="11">
    <source>
        <dbReference type="ARBA" id="ARBA00029691"/>
    </source>
</evidence>
<evidence type="ECO:0000256" key="7">
    <source>
        <dbReference type="ARBA" id="ARBA00023010"/>
    </source>
</evidence>
<feature type="transmembrane region" description="Helical" evidence="16">
    <location>
        <begin position="142"/>
        <end position="163"/>
    </location>
</feature>
<comment type="subcellular location">
    <subcellularLocation>
        <location evidence="1">Peroxisome membrane</location>
        <topology evidence="1">Single-pass membrane protein</topology>
    </subcellularLocation>
</comment>
<dbReference type="GO" id="GO:0005778">
    <property type="term" value="C:peroxisomal membrane"/>
    <property type="evidence" value="ECO:0007669"/>
    <property type="project" value="UniProtKB-SubCell"/>
</dbReference>
<evidence type="ECO:0000256" key="5">
    <source>
        <dbReference type="ARBA" id="ARBA00022927"/>
    </source>
</evidence>
<evidence type="ECO:0000256" key="10">
    <source>
        <dbReference type="ARBA" id="ARBA00029502"/>
    </source>
</evidence>
<feature type="region of interest" description="Disordered" evidence="15">
    <location>
        <begin position="326"/>
        <end position="380"/>
    </location>
</feature>
<dbReference type="OrthoDB" id="441517at2759"/>
<name>A0A833R2P2_9POAL</name>
<feature type="compositionally biased region" description="Polar residues" evidence="15">
    <location>
        <begin position="416"/>
        <end position="431"/>
    </location>
</feature>
<dbReference type="GO" id="GO:1990429">
    <property type="term" value="C:peroxisomal importomer complex"/>
    <property type="evidence" value="ECO:0007669"/>
    <property type="project" value="TreeGrafter"/>
</dbReference>